<proteinExistence type="predicted"/>
<dbReference type="AlphaFoldDB" id="A0A820PWW5"/>
<feature type="non-terminal residue" evidence="1">
    <location>
        <position position="1"/>
    </location>
</feature>
<accession>A0A820PWW5</accession>
<organism evidence="1 2">
    <name type="scientific">Adineta steineri</name>
    <dbReference type="NCBI Taxonomy" id="433720"/>
    <lineage>
        <taxon>Eukaryota</taxon>
        <taxon>Metazoa</taxon>
        <taxon>Spiralia</taxon>
        <taxon>Gnathifera</taxon>
        <taxon>Rotifera</taxon>
        <taxon>Eurotatoria</taxon>
        <taxon>Bdelloidea</taxon>
        <taxon>Adinetida</taxon>
        <taxon>Adinetidae</taxon>
        <taxon>Adineta</taxon>
    </lineage>
</organism>
<dbReference type="EMBL" id="CAJOAZ010027380">
    <property type="protein sequence ID" value="CAF4409260.1"/>
    <property type="molecule type" value="Genomic_DNA"/>
</dbReference>
<evidence type="ECO:0000313" key="2">
    <source>
        <dbReference type="Proteomes" id="UP000663844"/>
    </source>
</evidence>
<sequence length="33" mass="3902">KQNHMIDIHMPNHQFASDHFLLGAKFALKLRNK</sequence>
<name>A0A820PWW5_9BILA</name>
<reference evidence="1" key="1">
    <citation type="submission" date="2021-02" db="EMBL/GenBank/DDBJ databases">
        <authorList>
            <person name="Nowell W R."/>
        </authorList>
    </citation>
    <scope>NUCLEOTIDE SEQUENCE</scope>
</reference>
<comment type="caution">
    <text evidence="1">The sequence shown here is derived from an EMBL/GenBank/DDBJ whole genome shotgun (WGS) entry which is preliminary data.</text>
</comment>
<protein>
    <submittedName>
        <fullName evidence="1">Uncharacterized protein</fullName>
    </submittedName>
</protein>
<evidence type="ECO:0000313" key="1">
    <source>
        <dbReference type="EMBL" id="CAF4409260.1"/>
    </source>
</evidence>
<dbReference type="Proteomes" id="UP000663844">
    <property type="component" value="Unassembled WGS sequence"/>
</dbReference>
<gene>
    <name evidence="1" type="ORF">OXD698_LOCUS51931</name>
</gene>